<sequence length="142" mass="17155">MHVDFHRKLLKHRIERRLETIRERRQLLTVEDEKLKTQRQILRRVRTEMNMRDANLSMIYYEAEKETEDDTEKPNIQTTTRVTKSNSLSALFKIERTASFKRSIQRRLTFNLFQKPKKKDRLTSLEVLPETLYKNGLKCTLC</sequence>
<proteinExistence type="predicted"/>
<name>A0AAN8JJH4_PATCE</name>
<dbReference type="AlphaFoldDB" id="A0AAN8JJH4"/>
<reference evidence="1 2" key="1">
    <citation type="submission" date="2024-01" db="EMBL/GenBank/DDBJ databases">
        <title>The genome of the rayed Mediterranean limpet Patella caerulea (Linnaeus, 1758).</title>
        <authorList>
            <person name="Anh-Thu Weber A."/>
            <person name="Halstead-Nussloch G."/>
        </authorList>
    </citation>
    <scope>NUCLEOTIDE SEQUENCE [LARGE SCALE GENOMIC DNA]</scope>
    <source>
        <strain evidence="1">AATW-2023a</strain>
        <tissue evidence="1">Whole specimen</tissue>
    </source>
</reference>
<comment type="caution">
    <text evidence="1">The sequence shown here is derived from an EMBL/GenBank/DDBJ whole genome shotgun (WGS) entry which is preliminary data.</text>
</comment>
<protein>
    <submittedName>
        <fullName evidence="1">Uncharacterized protein</fullName>
    </submittedName>
</protein>
<keyword evidence="2" id="KW-1185">Reference proteome</keyword>
<evidence type="ECO:0000313" key="1">
    <source>
        <dbReference type="EMBL" id="KAK6174938.1"/>
    </source>
</evidence>
<dbReference type="Proteomes" id="UP001347796">
    <property type="component" value="Unassembled WGS sequence"/>
</dbReference>
<dbReference type="EMBL" id="JAZGQO010000010">
    <property type="protein sequence ID" value="KAK6174938.1"/>
    <property type="molecule type" value="Genomic_DNA"/>
</dbReference>
<accession>A0AAN8JJH4</accession>
<gene>
    <name evidence="1" type="ORF">SNE40_013492</name>
</gene>
<evidence type="ECO:0000313" key="2">
    <source>
        <dbReference type="Proteomes" id="UP001347796"/>
    </source>
</evidence>
<organism evidence="1 2">
    <name type="scientific">Patella caerulea</name>
    <name type="common">Rayed Mediterranean limpet</name>
    <dbReference type="NCBI Taxonomy" id="87958"/>
    <lineage>
        <taxon>Eukaryota</taxon>
        <taxon>Metazoa</taxon>
        <taxon>Spiralia</taxon>
        <taxon>Lophotrochozoa</taxon>
        <taxon>Mollusca</taxon>
        <taxon>Gastropoda</taxon>
        <taxon>Patellogastropoda</taxon>
        <taxon>Patelloidea</taxon>
        <taxon>Patellidae</taxon>
        <taxon>Patella</taxon>
    </lineage>
</organism>